<dbReference type="Gene3D" id="2.30.110.10">
    <property type="entry name" value="Electron Transport, Fmn-binding Protein, Chain A"/>
    <property type="match status" value="1"/>
</dbReference>
<dbReference type="KEGG" id="cid:P73_2005"/>
<sequence length="162" mass="17385">MTPGDIDPRRFRDLLGHYASGLTVIAGIAGKTPVGFTCQSFYSVSLDPPLVSFCVNNGSKSWPQLRPAGTFSINLLAADQAEISNGFAKSSGDRWSGIGRSPSPRGNPLIHGALAWFDCTLFAEHAAGDHSIVIGQVQAMSETNEVDPLLFYKGKYRVLEAL</sequence>
<proteinExistence type="inferred from homology"/>
<feature type="domain" description="Flavin reductase like" evidence="3">
    <location>
        <begin position="15"/>
        <end position="158"/>
    </location>
</feature>
<dbReference type="InterPro" id="IPR050268">
    <property type="entry name" value="NADH-dep_flavin_reductase"/>
</dbReference>
<keyword evidence="5" id="KW-1185">Reference proteome</keyword>
<evidence type="ECO:0000256" key="2">
    <source>
        <dbReference type="ARBA" id="ARBA00023002"/>
    </source>
</evidence>
<dbReference type="PANTHER" id="PTHR30466:SF11">
    <property type="entry name" value="FLAVIN-DEPENDENT MONOOXYGENASE, REDUCTASE SUBUNIT HSAB"/>
    <property type="match status" value="1"/>
</dbReference>
<keyword evidence="2" id="KW-0560">Oxidoreductase</keyword>
<dbReference type="Pfam" id="PF01613">
    <property type="entry name" value="Flavin_Reduct"/>
    <property type="match status" value="1"/>
</dbReference>
<comment type="similarity">
    <text evidence="1">Belongs to the non-flavoprotein flavin reductase family.</text>
</comment>
<protein>
    <submittedName>
        <fullName evidence="4">Flavin-dependent reductase</fullName>
    </submittedName>
</protein>
<dbReference type="GO" id="GO:0010181">
    <property type="term" value="F:FMN binding"/>
    <property type="evidence" value="ECO:0007669"/>
    <property type="project" value="InterPro"/>
</dbReference>
<dbReference type="STRING" id="1208324.P73_2005"/>
<dbReference type="InterPro" id="IPR002563">
    <property type="entry name" value="Flavin_Rdtase-like_dom"/>
</dbReference>
<dbReference type="AlphaFoldDB" id="A0A0B5E012"/>
<gene>
    <name evidence="4" type="ORF">P73_2005</name>
</gene>
<organism evidence="4 5">
    <name type="scientific">Celeribacter indicus</name>
    <dbReference type="NCBI Taxonomy" id="1208324"/>
    <lineage>
        <taxon>Bacteria</taxon>
        <taxon>Pseudomonadati</taxon>
        <taxon>Pseudomonadota</taxon>
        <taxon>Alphaproteobacteria</taxon>
        <taxon>Rhodobacterales</taxon>
        <taxon>Roseobacteraceae</taxon>
        <taxon>Celeribacter</taxon>
    </lineage>
</organism>
<dbReference type="InterPro" id="IPR012349">
    <property type="entry name" value="Split_barrel_FMN-bd"/>
</dbReference>
<evidence type="ECO:0000259" key="3">
    <source>
        <dbReference type="SMART" id="SM00903"/>
    </source>
</evidence>
<evidence type="ECO:0000256" key="1">
    <source>
        <dbReference type="ARBA" id="ARBA00008898"/>
    </source>
</evidence>
<accession>A0A0B5E012</accession>
<dbReference type="EMBL" id="CP004393">
    <property type="protein sequence ID" value="AJE46720.1"/>
    <property type="molecule type" value="Genomic_DNA"/>
</dbReference>
<reference evidence="4 5" key="1">
    <citation type="journal article" date="2014" name="Int. J. Syst. Evol. Microbiol.">
        <title>Celeribacter indicus sp. nov., a polycyclic aromatic hydrocarbon-degrading bacterium from deep-sea sediment and reclassification of Huaishuia halophila as Celeribacter halophilus comb. nov.</title>
        <authorList>
            <person name="Lai Q."/>
            <person name="Cao J."/>
            <person name="Yuan J."/>
            <person name="Li F."/>
            <person name="Shao Z."/>
        </authorList>
    </citation>
    <scope>NUCLEOTIDE SEQUENCE [LARGE SCALE GENOMIC DNA]</scope>
    <source>
        <strain evidence="4">P73</strain>
    </source>
</reference>
<evidence type="ECO:0000313" key="4">
    <source>
        <dbReference type="EMBL" id="AJE46720.1"/>
    </source>
</evidence>
<dbReference type="PANTHER" id="PTHR30466">
    <property type="entry name" value="FLAVIN REDUCTASE"/>
    <property type="match status" value="1"/>
</dbReference>
<dbReference type="HOGENOM" id="CLU_059021_1_0_5"/>
<dbReference type="GO" id="GO:0042602">
    <property type="term" value="F:riboflavin reductase (NADPH) activity"/>
    <property type="evidence" value="ECO:0007669"/>
    <property type="project" value="TreeGrafter"/>
</dbReference>
<dbReference type="OrthoDB" id="9792858at2"/>
<name>A0A0B5E012_9RHOB</name>
<dbReference type="SMART" id="SM00903">
    <property type="entry name" value="Flavin_Reduct"/>
    <property type="match status" value="1"/>
</dbReference>
<evidence type="ECO:0000313" key="5">
    <source>
        <dbReference type="Proteomes" id="UP000031521"/>
    </source>
</evidence>
<dbReference type="SUPFAM" id="SSF50475">
    <property type="entry name" value="FMN-binding split barrel"/>
    <property type="match status" value="1"/>
</dbReference>
<dbReference type="RefSeq" id="WP_043869473.1">
    <property type="nucleotide sequence ID" value="NZ_CP004393.1"/>
</dbReference>
<dbReference type="Proteomes" id="UP000031521">
    <property type="component" value="Chromosome"/>
</dbReference>